<dbReference type="Proteomes" id="UP000235994">
    <property type="component" value="Unassembled WGS sequence"/>
</dbReference>
<name>A0A2N8KIS3_9BURK</name>
<comment type="caution">
    <text evidence="2">The sequence shown here is derived from an EMBL/GenBank/DDBJ whole genome shotgun (WGS) entry which is preliminary data.</text>
</comment>
<feature type="transmembrane region" description="Helical" evidence="1">
    <location>
        <begin position="22"/>
        <end position="43"/>
    </location>
</feature>
<reference evidence="2 3" key="1">
    <citation type="submission" date="2018-01" db="EMBL/GenBank/DDBJ databases">
        <title>The draft genome of an aniline degradation strain ANB-1.</title>
        <authorList>
            <person name="Zhang L."/>
            <person name="Jiang J."/>
        </authorList>
    </citation>
    <scope>NUCLEOTIDE SEQUENCE [LARGE SCALE GENOMIC DNA]</scope>
    <source>
        <strain evidence="2 3">ANB-1</strain>
    </source>
</reference>
<evidence type="ECO:0000313" key="3">
    <source>
        <dbReference type="Proteomes" id="UP000235994"/>
    </source>
</evidence>
<accession>A0A2N8KIS3</accession>
<organism evidence="2 3">
    <name type="scientific">Achromobacter pulmonis</name>
    <dbReference type="NCBI Taxonomy" id="1389932"/>
    <lineage>
        <taxon>Bacteria</taxon>
        <taxon>Pseudomonadati</taxon>
        <taxon>Pseudomonadota</taxon>
        <taxon>Betaproteobacteria</taxon>
        <taxon>Burkholderiales</taxon>
        <taxon>Alcaligenaceae</taxon>
        <taxon>Achromobacter</taxon>
    </lineage>
</organism>
<dbReference type="RefSeq" id="WP_102773137.1">
    <property type="nucleotide sequence ID" value="NZ_POQS01000003.1"/>
</dbReference>
<protein>
    <submittedName>
        <fullName evidence="2">Uncharacterized protein</fullName>
    </submittedName>
</protein>
<keyword evidence="1" id="KW-0472">Membrane</keyword>
<gene>
    <name evidence="2" type="ORF">C1I89_12705</name>
</gene>
<dbReference type="EMBL" id="POQS01000003">
    <property type="protein sequence ID" value="PND33347.1"/>
    <property type="molecule type" value="Genomic_DNA"/>
</dbReference>
<keyword evidence="1" id="KW-0812">Transmembrane</keyword>
<evidence type="ECO:0000313" key="2">
    <source>
        <dbReference type="EMBL" id="PND33347.1"/>
    </source>
</evidence>
<feature type="transmembrane region" description="Helical" evidence="1">
    <location>
        <begin position="55"/>
        <end position="76"/>
    </location>
</feature>
<keyword evidence="3" id="KW-1185">Reference proteome</keyword>
<evidence type="ECO:0000256" key="1">
    <source>
        <dbReference type="SAM" id="Phobius"/>
    </source>
</evidence>
<dbReference type="AlphaFoldDB" id="A0A2N8KIS3"/>
<proteinExistence type="predicted"/>
<sequence>MATQHSQPATGELIKTFRHGKFFVYFLVVLGIVCLALAGFVVYLSTIAPQKNPPLFFGTAGFLAFCGVCGLAASVWQKKLRQPSYEVYENGVAQIVGSQRQYTPFTEIEDLYLFSSGQTVMSGMATNLAYRRNAGEPFKWISQHLSGYMDFQQLFRELYLRERQPVVLETLARGGAVTFNYISTGQVWRKRVSGKFLNITTQPIVMTRDALEVQGRKVPLSSLRNVDLNAWSEKVVIKDAAGNTVLSTIGLGILGLDLFLNTLSLLLEQHQDAAARQSA</sequence>
<keyword evidence="1" id="KW-1133">Transmembrane helix</keyword>